<evidence type="ECO:0008006" key="4">
    <source>
        <dbReference type="Google" id="ProtNLM"/>
    </source>
</evidence>
<keyword evidence="3" id="KW-1185">Reference proteome</keyword>
<name>A0A2A4I487_9SPHN</name>
<reference evidence="2 3" key="1">
    <citation type="submission" date="2017-09" db="EMBL/GenBank/DDBJ databases">
        <title>Sphingomonas ginsenosidimutans KACC 14949, whole genome shotgun sequence.</title>
        <authorList>
            <person name="Feng G."/>
            <person name="Zhu H."/>
        </authorList>
    </citation>
    <scope>NUCLEOTIDE SEQUENCE [LARGE SCALE GENOMIC DNA]</scope>
    <source>
        <strain evidence="2 3">KACC 14949</strain>
    </source>
</reference>
<dbReference type="Proteomes" id="UP000218784">
    <property type="component" value="Unassembled WGS sequence"/>
</dbReference>
<protein>
    <recommendedName>
        <fullName evidence="4">Preprotein translocase subunit YajC</fullName>
    </recommendedName>
</protein>
<comment type="caution">
    <text evidence="2">The sequence shown here is derived from an EMBL/GenBank/DDBJ whole genome shotgun (WGS) entry which is preliminary data.</text>
</comment>
<feature type="signal peptide" evidence="1">
    <location>
        <begin position="1"/>
        <end position="21"/>
    </location>
</feature>
<dbReference type="AlphaFoldDB" id="A0A2A4I487"/>
<feature type="chain" id="PRO_5012946547" description="Preprotein translocase subunit YajC" evidence="1">
    <location>
        <begin position="22"/>
        <end position="560"/>
    </location>
</feature>
<organism evidence="2 3">
    <name type="scientific">Sphingomonas ginsenosidimutans</name>
    <dbReference type="NCBI Taxonomy" id="862134"/>
    <lineage>
        <taxon>Bacteria</taxon>
        <taxon>Pseudomonadati</taxon>
        <taxon>Pseudomonadota</taxon>
        <taxon>Alphaproteobacteria</taxon>
        <taxon>Sphingomonadales</taxon>
        <taxon>Sphingomonadaceae</taxon>
        <taxon>Sphingomonas</taxon>
    </lineage>
</organism>
<gene>
    <name evidence="2" type="ORF">COA17_05055</name>
</gene>
<evidence type="ECO:0000313" key="2">
    <source>
        <dbReference type="EMBL" id="PCG10745.1"/>
    </source>
</evidence>
<sequence length="560" mass="58718">MRGAYIAAAALALLAPAGVAAQAPGDAGAGNGGGGAGNGGAGGRTARYVQPYIELGQVVTADLTTDDVLTYTQVAAGIDAGISNGRAQGQVSYRYERRIDWNGDVGDQDIHSGLALAQVRLTPSLSMEGGAIATRARSDIRGAAPGNLLGNAANVSQLYSFYAGPTLSTQVGLLDVGAAYRFGYTKVEVPDVPALLPGQAPFDYFDSSRNHMATATVGVPVGRVAPFGVTVSGGWEREDADQLDQRYEGWFGRGDVVMPLSRTVAVRAGVGYEKIEVGQRDALVTGGVPVRDADGRFVTDPASPVRIAYQTDGLIYDAGVIWRPSPRLELRANAGYRYGGETYFGSLSYAMSRDVAVNVLLYDGIETFGRQLRDGLTQLPRAFDTSIDPFGQQFGGCVFGARPGQDAGAGGGAGGCLNDVFQSIATASYRARGIDGVISASRGRTSFGFGMGYANRRLYAPRGAPGVTVIGLEDESAYAQLFWSRALSRVSNLDANVFGNWYSSGLPGAGDVYGWGANTTYSRQFGRLGTLASIGVYGFDQSGIDTQWSAQALVGARYNF</sequence>
<dbReference type="SUPFAM" id="SSF56935">
    <property type="entry name" value="Porins"/>
    <property type="match status" value="1"/>
</dbReference>
<keyword evidence="1" id="KW-0732">Signal</keyword>
<dbReference type="EMBL" id="NWVD01000001">
    <property type="protein sequence ID" value="PCG10745.1"/>
    <property type="molecule type" value="Genomic_DNA"/>
</dbReference>
<evidence type="ECO:0000256" key="1">
    <source>
        <dbReference type="SAM" id="SignalP"/>
    </source>
</evidence>
<accession>A0A2A4I487</accession>
<proteinExistence type="predicted"/>
<dbReference type="RefSeq" id="WP_096610492.1">
    <property type="nucleotide sequence ID" value="NZ_NWVD01000001.1"/>
</dbReference>
<evidence type="ECO:0000313" key="3">
    <source>
        <dbReference type="Proteomes" id="UP000218784"/>
    </source>
</evidence>